<comment type="caution">
    <text evidence="3">The sequence shown here is derived from an EMBL/GenBank/DDBJ whole genome shotgun (WGS) entry which is preliminary data.</text>
</comment>
<dbReference type="Pfam" id="PF13546">
    <property type="entry name" value="DDE_5"/>
    <property type="match status" value="1"/>
</dbReference>
<protein>
    <recommendedName>
        <fullName evidence="1">Transposase IS701-like DDE domain-containing protein</fullName>
    </recommendedName>
</protein>
<accession>A0A3N6QM52</accession>
<sequence>MNQHDQTRIRNGCALIIDDSGHQKSGNFTGGVGRQYLGEISTADNGVVIVTTHLYDGVGSLPLDLELYQK</sequence>
<dbReference type="EMBL" id="RCBY01000048">
    <property type="protein sequence ID" value="RQH45192.1"/>
    <property type="molecule type" value="Genomic_DNA"/>
</dbReference>
<dbReference type="Proteomes" id="UP000269154">
    <property type="component" value="Unassembled WGS sequence"/>
</dbReference>
<reference evidence="3 4" key="1">
    <citation type="journal article" date="2018" name="ACS Chem. Biol.">
        <title>Ketoreductase domain dysfunction expands chemodiversity: malyngamide biosynthesis in the cyanobacterium Okeania hirsuta.</title>
        <authorList>
            <person name="Moss N.A."/>
            <person name="Leao T."/>
            <person name="Rankin M."/>
            <person name="McCullough T.M."/>
            <person name="Qu P."/>
            <person name="Korobeynikov A."/>
            <person name="Smith J.L."/>
            <person name="Gerwick L."/>
            <person name="Gerwick W.H."/>
        </authorList>
    </citation>
    <scope>NUCLEOTIDE SEQUENCE [LARGE SCALE GENOMIC DNA]</scope>
    <source>
        <strain evidence="3 4">PAB10Feb10-1</strain>
    </source>
</reference>
<name>A0A3N6QM52_9CYAN</name>
<organism evidence="3 4">
    <name type="scientific">Okeania hirsuta</name>
    <dbReference type="NCBI Taxonomy" id="1458930"/>
    <lineage>
        <taxon>Bacteria</taxon>
        <taxon>Bacillati</taxon>
        <taxon>Cyanobacteriota</taxon>
        <taxon>Cyanophyceae</taxon>
        <taxon>Oscillatoriophycideae</taxon>
        <taxon>Oscillatoriales</taxon>
        <taxon>Microcoleaceae</taxon>
        <taxon>Okeania</taxon>
    </lineage>
</organism>
<evidence type="ECO:0000259" key="1">
    <source>
        <dbReference type="Pfam" id="PF13546"/>
    </source>
</evidence>
<dbReference type="EMBL" id="RCBY01000140">
    <property type="protein sequence ID" value="RQH33761.1"/>
    <property type="molecule type" value="Genomic_DNA"/>
</dbReference>
<dbReference type="InterPro" id="IPR038721">
    <property type="entry name" value="IS701-like_DDE_dom"/>
</dbReference>
<gene>
    <name evidence="3" type="ORF">D5R40_10950</name>
    <name evidence="2" type="ORF">D5R40_21200</name>
</gene>
<keyword evidence="4" id="KW-1185">Reference proteome</keyword>
<evidence type="ECO:0000313" key="4">
    <source>
        <dbReference type="Proteomes" id="UP000269154"/>
    </source>
</evidence>
<evidence type="ECO:0000313" key="3">
    <source>
        <dbReference type="EMBL" id="RQH45192.1"/>
    </source>
</evidence>
<evidence type="ECO:0000313" key="2">
    <source>
        <dbReference type="EMBL" id="RQH33761.1"/>
    </source>
</evidence>
<dbReference type="AlphaFoldDB" id="A0A3N6QM52"/>
<dbReference type="OrthoDB" id="517776at2"/>
<dbReference type="RefSeq" id="WP_124154631.1">
    <property type="nucleotide sequence ID" value="NZ_CAWOLW010000047.1"/>
</dbReference>
<proteinExistence type="predicted"/>
<feature type="domain" description="Transposase IS701-like DDE" evidence="1">
    <location>
        <begin position="13"/>
        <end position="68"/>
    </location>
</feature>